<evidence type="ECO:0000313" key="2">
    <source>
        <dbReference type="Proteomes" id="UP001141253"/>
    </source>
</evidence>
<reference evidence="1" key="1">
    <citation type="submission" date="2022-10" db="EMBL/GenBank/DDBJ databases">
        <authorList>
            <person name="Hyden B.L."/>
            <person name="Feng K."/>
            <person name="Yates T."/>
            <person name="Jawdy S."/>
            <person name="Smart L.B."/>
            <person name="Muchero W."/>
        </authorList>
    </citation>
    <scope>NUCLEOTIDE SEQUENCE</scope>
    <source>
        <tissue evidence="1">Shoot tip</tissue>
    </source>
</reference>
<reference evidence="1" key="2">
    <citation type="journal article" date="2023" name="Int. J. Mol. Sci.">
        <title>De Novo Assembly and Annotation of 11 Diverse Shrub Willow (Salix) Genomes Reveals Novel Gene Organization in Sex-Linked Regions.</title>
        <authorList>
            <person name="Hyden B."/>
            <person name="Feng K."/>
            <person name="Yates T.B."/>
            <person name="Jawdy S."/>
            <person name="Cereghino C."/>
            <person name="Smart L.B."/>
            <person name="Muchero W."/>
        </authorList>
    </citation>
    <scope>NUCLEOTIDE SEQUENCE</scope>
    <source>
        <tissue evidence="1">Shoot tip</tissue>
    </source>
</reference>
<dbReference type="Proteomes" id="UP001141253">
    <property type="component" value="Chromosome 16"/>
</dbReference>
<comment type="caution">
    <text evidence="1">The sequence shown here is derived from an EMBL/GenBank/DDBJ whole genome shotgun (WGS) entry which is preliminary data.</text>
</comment>
<dbReference type="EMBL" id="JAPFFI010000027">
    <property type="protein sequence ID" value="KAJ6302695.1"/>
    <property type="molecule type" value="Genomic_DNA"/>
</dbReference>
<evidence type="ECO:0000313" key="1">
    <source>
        <dbReference type="EMBL" id="KAJ6302695.1"/>
    </source>
</evidence>
<gene>
    <name evidence="1" type="ORF">OIU77_016725</name>
</gene>
<keyword evidence="2" id="KW-1185">Reference proteome</keyword>
<protein>
    <submittedName>
        <fullName evidence="1">Uncharacterized protein</fullName>
    </submittedName>
</protein>
<proteinExistence type="predicted"/>
<accession>A0ABQ8ZLG9</accession>
<organism evidence="1 2">
    <name type="scientific">Salix suchowensis</name>
    <dbReference type="NCBI Taxonomy" id="1278906"/>
    <lineage>
        <taxon>Eukaryota</taxon>
        <taxon>Viridiplantae</taxon>
        <taxon>Streptophyta</taxon>
        <taxon>Embryophyta</taxon>
        <taxon>Tracheophyta</taxon>
        <taxon>Spermatophyta</taxon>
        <taxon>Magnoliopsida</taxon>
        <taxon>eudicotyledons</taxon>
        <taxon>Gunneridae</taxon>
        <taxon>Pentapetalae</taxon>
        <taxon>rosids</taxon>
        <taxon>fabids</taxon>
        <taxon>Malpighiales</taxon>
        <taxon>Salicaceae</taxon>
        <taxon>Saliceae</taxon>
        <taxon>Salix</taxon>
    </lineage>
</organism>
<sequence>MRLGLAQLETDWGKQVISIFHCVGWPGSSVGLIDIPFCINLGQETSNLGF</sequence>
<name>A0ABQ8ZLG9_9ROSI</name>